<feature type="region of interest" description="Disordered" evidence="1">
    <location>
        <begin position="154"/>
        <end position="190"/>
    </location>
</feature>
<dbReference type="Pfam" id="PF09922">
    <property type="entry name" value="LiaF-like_C"/>
    <property type="match status" value="1"/>
</dbReference>
<dbReference type="EMBL" id="JACHXJ010000003">
    <property type="protein sequence ID" value="MBB3129303.1"/>
    <property type="molecule type" value="Genomic_DNA"/>
</dbReference>
<evidence type="ECO:0000256" key="1">
    <source>
        <dbReference type="SAM" id="MobiDB-lite"/>
    </source>
</evidence>
<dbReference type="Pfam" id="PF22570">
    <property type="entry name" value="LiaF-TM"/>
    <property type="match status" value="1"/>
</dbReference>
<dbReference type="InterPro" id="IPR024425">
    <property type="entry name" value="LiaF-like_C"/>
</dbReference>
<feature type="region of interest" description="Disordered" evidence="1">
    <location>
        <begin position="216"/>
        <end position="244"/>
    </location>
</feature>
<feature type="transmembrane region" description="Helical" evidence="2">
    <location>
        <begin position="9"/>
        <end position="26"/>
    </location>
</feature>
<dbReference type="Proteomes" id="UP000517523">
    <property type="component" value="Unassembled WGS sequence"/>
</dbReference>
<feature type="compositionally biased region" description="Acidic residues" evidence="1">
    <location>
        <begin position="173"/>
        <end position="189"/>
    </location>
</feature>
<feature type="transmembrane region" description="Helical" evidence="2">
    <location>
        <begin position="61"/>
        <end position="83"/>
    </location>
</feature>
<protein>
    <submittedName>
        <fullName evidence="5">Lia operon protein LiaF</fullName>
    </submittedName>
</protein>
<dbReference type="RefSeq" id="WP_183583496.1">
    <property type="nucleotide sequence ID" value="NZ_JACHXJ010000003.1"/>
</dbReference>
<accession>A0A839TS17</accession>
<dbReference type="NCBIfam" id="NF040535">
    <property type="entry name" value="LiaF_C_term"/>
    <property type="match status" value="1"/>
</dbReference>
<dbReference type="InterPro" id="IPR047793">
    <property type="entry name" value="LiaF_C"/>
</dbReference>
<keyword evidence="2" id="KW-0812">Transmembrane</keyword>
<evidence type="ECO:0000313" key="5">
    <source>
        <dbReference type="EMBL" id="MBB3129303.1"/>
    </source>
</evidence>
<name>A0A839TS17_9BACL</name>
<evidence type="ECO:0000313" key="6">
    <source>
        <dbReference type="Proteomes" id="UP000517523"/>
    </source>
</evidence>
<dbReference type="InterPro" id="IPR054331">
    <property type="entry name" value="LiaF_TM"/>
</dbReference>
<sequence length="368" mass="41692">MQKKWVDRLFGGLVLIAIGVVFLLNQLGYIDVSFWGLVGDYWPVILVVLGLKELAKGRRSFFGGAILLLIGAYFLGRNLGWLWISPGNLFKIIIPALLIIGGLYVIFKPNDRTPPPADKRRPEEPMFTPEPPVPPEPVELDGSSLDRQFEEKFGIPYSKEKGPQGVPPKSSYEEDVDMDDLDPDDDDEMDRMKKHYKNKYKRHYRRYYKHYAREEARRGGPFREPEDHGWDHHGPFSESDHDGKINKSSFIGDIYLGRDSFQLKPTNLSQFIGDTVLDLTRAHIPYGETKINISAFIGDIKVYIPDDTDLGVTVNSSSFIGDMSVLNESRSGFAGNVSTRTPYYKEARKKIKINVSAFIGDIKVNKVG</sequence>
<feature type="region of interest" description="Disordered" evidence="1">
    <location>
        <begin position="114"/>
        <end position="142"/>
    </location>
</feature>
<comment type="caution">
    <text evidence="5">The sequence shown here is derived from an EMBL/GenBank/DDBJ whole genome shotgun (WGS) entry which is preliminary data.</text>
</comment>
<feature type="domain" description="Cell wall-active antibiotics response LiaF-like C-terminal" evidence="3">
    <location>
        <begin position="250"/>
        <end position="364"/>
    </location>
</feature>
<keyword evidence="2" id="KW-1133">Transmembrane helix</keyword>
<evidence type="ECO:0000256" key="2">
    <source>
        <dbReference type="SAM" id="Phobius"/>
    </source>
</evidence>
<gene>
    <name evidence="5" type="ORF">FHS19_003978</name>
</gene>
<dbReference type="AlphaFoldDB" id="A0A839TS17"/>
<reference evidence="5 6" key="1">
    <citation type="submission" date="2020-08" db="EMBL/GenBank/DDBJ databases">
        <title>Genomic Encyclopedia of Type Strains, Phase III (KMG-III): the genomes of soil and plant-associated and newly described type strains.</title>
        <authorList>
            <person name="Whitman W."/>
        </authorList>
    </citation>
    <scope>NUCLEOTIDE SEQUENCE [LARGE SCALE GENOMIC DNA]</scope>
    <source>
        <strain evidence="5 6">CECT 5831</strain>
    </source>
</reference>
<keyword evidence="2" id="KW-0472">Membrane</keyword>
<evidence type="ECO:0000259" key="4">
    <source>
        <dbReference type="Pfam" id="PF22570"/>
    </source>
</evidence>
<organism evidence="5 6">
    <name type="scientific">Paenibacillus rhizosphaerae</name>
    <dbReference type="NCBI Taxonomy" id="297318"/>
    <lineage>
        <taxon>Bacteria</taxon>
        <taxon>Bacillati</taxon>
        <taxon>Bacillota</taxon>
        <taxon>Bacilli</taxon>
        <taxon>Bacillales</taxon>
        <taxon>Paenibacillaceae</taxon>
        <taxon>Paenibacillus</taxon>
    </lineage>
</organism>
<feature type="domain" description="LiaF transmembrane" evidence="4">
    <location>
        <begin position="10"/>
        <end position="111"/>
    </location>
</feature>
<feature type="transmembrane region" description="Helical" evidence="2">
    <location>
        <begin position="89"/>
        <end position="107"/>
    </location>
</feature>
<feature type="compositionally biased region" description="Pro residues" evidence="1">
    <location>
        <begin position="128"/>
        <end position="137"/>
    </location>
</feature>
<evidence type="ECO:0000259" key="3">
    <source>
        <dbReference type="Pfam" id="PF09922"/>
    </source>
</evidence>
<proteinExistence type="predicted"/>